<feature type="domain" description="HTH tetR-type" evidence="5">
    <location>
        <begin position="5"/>
        <end position="65"/>
    </location>
</feature>
<dbReference type="Gene3D" id="1.10.357.10">
    <property type="entry name" value="Tetracycline Repressor, domain 2"/>
    <property type="match status" value="1"/>
</dbReference>
<accession>A0A0W7X0R9</accession>
<dbReference type="Pfam" id="PF02909">
    <property type="entry name" value="TetR_C_1"/>
    <property type="match status" value="1"/>
</dbReference>
<dbReference type="PROSITE" id="PS01081">
    <property type="entry name" value="HTH_TETR_1"/>
    <property type="match status" value="1"/>
</dbReference>
<dbReference type="PROSITE" id="PS50977">
    <property type="entry name" value="HTH_TETR_2"/>
    <property type="match status" value="1"/>
</dbReference>
<evidence type="ECO:0000256" key="1">
    <source>
        <dbReference type="ARBA" id="ARBA00023015"/>
    </source>
</evidence>
<protein>
    <recommendedName>
        <fullName evidence="5">HTH tetR-type domain-containing protein</fullName>
    </recommendedName>
</protein>
<dbReference type="InterPro" id="IPR001647">
    <property type="entry name" value="HTH_TetR"/>
</dbReference>
<evidence type="ECO:0000313" key="6">
    <source>
        <dbReference type="EMBL" id="KUF16409.1"/>
    </source>
</evidence>
<evidence type="ECO:0000256" key="4">
    <source>
        <dbReference type="PROSITE-ProRule" id="PRU00335"/>
    </source>
</evidence>
<dbReference type="Proteomes" id="UP000054804">
    <property type="component" value="Unassembled WGS sequence"/>
</dbReference>
<dbReference type="InterPro" id="IPR009057">
    <property type="entry name" value="Homeodomain-like_sf"/>
</dbReference>
<dbReference type="Pfam" id="PF00440">
    <property type="entry name" value="TetR_N"/>
    <property type="match status" value="1"/>
</dbReference>
<evidence type="ECO:0000256" key="3">
    <source>
        <dbReference type="ARBA" id="ARBA00023163"/>
    </source>
</evidence>
<feature type="DNA-binding region" description="H-T-H motif" evidence="4">
    <location>
        <begin position="28"/>
        <end position="47"/>
    </location>
</feature>
<dbReference type="InterPro" id="IPR023772">
    <property type="entry name" value="DNA-bd_HTH_TetR-type_CS"/>
</dbReference>
<dbReference type="SUPFAM" id="SSF46689">
    <property type="entry name" value="Homeodomain-like"/>
    <property type="match status" value="1"/>
</dbReference>
<dbReference type="InterPro" id="IPR004111">
    <property type="entry name" value="Repressor_TetR_C"/>
</dbReference>
<evidence type="ECO:0000313" key="7">
    <source>
        <dbReference type="Proteomes" id="UP000054804"/>
    </source>
</evidence>
<proteinExistence type="predicted"/>
<dbReference type="SUPFAM" id="SSF48498">
    <property type="entry name" value="Tetracyclin repressor-like, C-terminal domain"/>
    <property type="match status" value="1"/>
</dbReference>
<evidence type="ECO:0000256" key="2">
    <source>
        <dbReference type="ARBA" id="ARBA00023125"/>
    </source>
</evidence>
<gene>
    <name evidence="6" type="ORF">AT728_11380</name>
</gene>
<dbReference type="AlphaFoldDB" id="A0A0W7X0R9"/>
<reference evidence="6 7" key="1">
    <citation type="submission" date="2015-12" db="EMBL/GenBank/DDBJ databases">
        <title>Draft genome sequence of Streptomyces silvensis ATCC 53525, a producer of novel hormone antagonists.</title>
        <authorList>
            <person name="Johnston C.W."/>
            <person name="Li Y."/>
            <person name="Magarvey N.A."/>
        </authorList>
    </citation>
    <scope>NUCLEOTIDE SEQUENCE [LARGE SCALE GENOMIC DNA]</scope>
    <source>
        <strain evidence="6 7">ATCC 53525</strain>
    </source>
</reference>
<dbReference type="Gene3D" id="1.10.10.60">
    <property type="entry name" value="Homeodomain-like"/>
    <property type="match status" value="1"/>
</dbReference>
<dbReference type="PRINTS" id="PR00455">
    <property type="entry name" value="HTHTETR"/>
</dbReference>
<evidence type="ECO:0000259" key="5">
    <source>
        <dbReference type="PROSITE" id="PS50977"/>
    </source>
</evidence>
<name>A0A0W7X0R9_9ACTN</name>
<organism evidence="6 7">
    <name type="scientific">Streptomyces silvensis</name>
    <dbReference type="NCBI Taxonomy" id="1765722"/>
    <lineage>
        <taxon>Bacteria</taxon>
        <taxon>Bacillati</taxon>
        <taxon>Actinomycetota</taxon>
        <taxon>Actinomycetes</taxon>
        <taxon>Kitasatosporales</taxon>
        <taxon>Streptomycetaceae</taxon>
        <taxon>Streptomyces</taxon>
    </lineage>
</organism>
<dbReference type="GO" id="GO:0003677">
    <property type="term" value="F:DNA binding"/>
    <property type="evidence" value="ECO:0007669"/>
    <property type="project" value="UniProtKB-UniRule"/>
</dbReference>
<dbReference type="RefSeq" id="WP_058849227.1">
    <property type="nucleotide sequence ID" value="NZ_LOCL01000038.1"/>
</dbReference>
<keyword evidence="7" id="KW-1185">Reference proteome</keyword>
<keyword evidence="1" id="KW-0805">Transcription regulation</keyword>
<dbReference type="GO" id="GO:0045892">
    <property type="term" value="P:negative regulation of DNA-templated transcription"/>
    <property type="evidence" value="ECO:0007669"/>
    <property type="project" value="InterPro"/>
</dbReference>
<comment type="caution">
    <text evidence="6">The sequence shown here is derived from an EMBL/GenBank/DDBJ whole genome shotgun (WGS) entry which is preliminary data.</text>
</comment>
<dbReference type="EMBL" id="LOCL01000038">
    <property type="protein sequence ID" value="KUF16409.1"/>
    <property type="molecule type" value="Genomic_DNA"/>
</dbReference>
<dbReference type="InterPro" id="IPR036271">
    <property type="entry name" value="Tet_transcr_reg_TetR-rel_C_sf"/>
</dbReference>
<keyword evidence="2 4" id="KW-0238">DNA-binding</keyword>
<dbReference type="STRING" id="1765722.AT728_11380"/>
<sequence>MTRRTLNQGHIVSAAIALLDEEGLDGLSMRRLGQSLGSAATSVYWHVQSKENLIALASDRIWGRISVLDPAEAGWRRAATELARSTYDLGVTHHWLIPAIPSCLAYGVGMARYQDHSYAIFEAAGFTGVDLDWAVNTLFTLVIGAAYQDSAQARLLKGRQDGEAVRKRLQEAAASADQIVAQFPRLQARVADQARLNADPRTARTDAFEFGLGIVLDGMAVRLGRSLEPAAGLGEC</sequence>
<keyword evidence="3" id="KW-0804">Transcription</keyword>
<dbReference type="OrthoDB" id="3818006at2"/>